<evidence type="ECO:0000256" key="1">
    <source>
        <dbReference type="SAM" id="Phobius"/>
    </source>
</evidence>
<name>A0A3G5A890_9VIRU</name>
<keyword evidence="1" id="KW-0812">Transmembrane</keyword>
<gene>
    <name evidence="2" type="ORF">Hyperionvirus2_112</name>
</gene>
<protein>
    <submittedName>
        <fullName evidence="2">Uncharacterized protein</fullName>
    </submittedName>
</protein>
<sequence length="120" mass="12971">MAKPDGERHVSVTKVESFELKDGKESKLTTKVIMKTNEGSNGELLDHDIVTIMTQQIESKIDPEPAAAQPAAPPAAAAVPKKRISEKQKNVLLVASGVVGGMLVLGTVIRAQNRRWERST</sequence>
<organism evidence="2">
    <name type="scientific">Hyperionvirus sp</name>
    <dbReference type="NCBI Taxonomy" id="2487770"/>
    <lineage>
        <taxon>Viruses</taxon>
        <taxon>Varidnaviria</taxon>
        <taxon>Bamfordvirae</taxon>
        <taxon>Nucleocytoviricota</taxon>
        <taxon>Megaviricetes</taxon>
        <taxon>Imitervirales</taxon>
        <taxon>Mimiviridae</taxon>
        <taxon>Klosneuvirinae</taxon>
    </lineage>
</organism>
<keyword evidence="1" id="KW-0472">Membrane</keyword>
<feature type="transmembrane region" description="Helical" evidence="1">
    <location>
        <begin position="91"/>
        <end position="111"/>
    </location>
</feature>
<dbReference type="EMBL" id="MK072384">
    <property type="protein sequence ID" value="AYV82744.1"/>
    <property type="molecule type" value="Genomic_DNA"/>
</dbReference>
<proteinExistence type="predicted"/>
<keyword evidence="1" id="KW-1133">Transmembrane helix</keyword>
<reference evidence="2" key="1">
    <citation type="submission" date="2018-10" db="EMBL/GenBank/DDBJ databases">
        <title>Hidden diversity of soil giant viruses.</title>
        <authorList>
            <person name="Schulz F."/>
            <person name="Alteio L."/>
            <person name="Goudeau D."/>
            <person name="Ryan E.M."/>
            <person name="Malmstrom R.R."/>
            <person name="Blanchard J."/>
            <person name="Woyke T."/>
        </authorList>
    </citation>
    <scope>NUCLEOTIDE SEQUENCE</scope>
    <source>
        <strain evidence="2">HYV1</strain>
    </source>
</reference>
<evidence type="ECO:0000313" key="2">
    <source>
        <dbReference type="EMBL" id="AYV82744.1"/>
    </source>
</evidence>
<accession>A0A3G5A890</accession>